<dbReference type="InterPro" id="IPR002110">
    <property type="entry name" value="Ankyrin_rpt"/>
</dbReference>
<accession>A0A139AGK9</accession>
<evidence type="ECO:0000256" key="3">
    <source>
        <dbReference type="PROSITE-ProRule" id="PRU00023"/>
    </source>
</evidence>
<dbReference type="Proteomes" id="UP000070544">
    <property type="component" value="Unassembled WGS sequence"/>
</dbReference>
<feature type="repeat" description="ANK" evidence="3">
    <location>
        <begin position="16"/>
        <end position="48"/>
    </location>
</feature>
<reference evidence="4 5" key="1">
    <citation type="journal article" date="2015" name="Genome Biol. Evol.">
        <title>Phylogenomic analyses indicate that early fungi evolved digesting cell walls of algal ancestors of land plants.</title>
        <authorList>
            <person name="Chang Y."/>
            <person name="Wang S."/>
            <person name="Sekimoto S."/>
            <person name="Aerts A.L."/>
            <person name="Choi C."/>
            <person name="Clum A."/>
            <person name="LaButti K.M."/>
            <person name="Lindquist E.A."/>
            <person name="Yee Ngan C."/>
            <person name="Ohm R.A."/>
            <person name="Salamov A.A."/>
            <person name="Grigoriev I.V."/>
            <person name="Spatafora J.W."/>
            <person name="Berbee M.L."/>
        </authorList>
    </citation>
    <scope>NUCLEOTIDE SEQUENCE [LARGE SCALE GENOMIC DNA]</scope>
    <source>
        <strain evidence="4 5">JEL478</strain>
    </source>
</reference>
<keyword evidence="2 3" id="KW-0040">ANK repeat</keyword>
<dbReference type="InterPro" id="IPR036770">
    <property type="entry name" value="Ankyrin_rpt-contain_sf"/>
</dbReference>
<evidence type="ECO:0000256" key="1">
    <source>
        <dbReference type="ARBA" id="ARBA00022737"/>
    </source>
</evidence>
<feature type="repeat" description="ANK" evidence="3">
    <location>
        <begin position="49"/>
        <end position="82"/>
    </location>
</feature>
<sequence length="121" mass="12593">LLLQHGADPNAVAGRSGRTPLACTAKEGRADVINVLLSRGAKIDAVDHRGRTALMKACVRVNASAVVTALVSARADVDVVDRIGWTALMHAASNNCLGPARELVKAGADVHARDFMGRTAV</sequence>
<organism evidence="4 5">
    <name type="scientific">Gonapodya prolifera (strain JEL478)</name>
    <name type="common">Monoblepharis prolifera</name>
    <dbReference type="NCBI Taxonomy" id="1344416"/>
    <lineage>
        <taxon>Eukaryota</taxon>
        <taxon>Fungi</taxon>
        <taxon>Fungi incertae sedis</taxon>
        <taxon>Chytridiomycota</taxon>
        <taxon>Chytridiomycota incertae sedis</taxon>
        <taxon>Monoblepharidomycetes</taxon>
        <taxon>Monoblepharidales</taxon>
        <taxon>Gonapodyaceae</taxon>
        <taxon>Gonapodya</taxon>
    </lineage>
</organism>
<keyword evidence="1" id="KW-0677">Repeat</keyword>
<protein>
    <submittedName>
        <fullName evidence="4">Ankyrin</fullName>
    </submittedName>
</protein>
<name>A0A139AGK9_GONPJ</name>
<dbReference type="EMBL" id="KQ965758">
    <property type="protein sequence ID" value="KXS15951.1"/>
    <property type="molecule type" value="Genomic_DNA"/>
</dbReference>
<dbReference type="OrthoDB" id="2095664at2759"/>
<dbReference type="Pfam" id="PF12796">
    <property type="entry name" value="Ank_2"/>
    <property type="match status" value="1"/>
</dbReference>
<dbReference type="SUPFAM" id="SSF48403">
    <property type="entry name" value="Ankyrin repeat"/>
    <property type="match status" value="1"/>
</dbReference>
<dbReference type="Gene3D" id="1.25.40.20">
    <property type="entry name" value="Ankyrin repeat-containing domain"/>
    <property type="match status" value="2"/>
</dbReference>
<dbReference type="SMART" id="SM00248">
    <property type="entry name" value="ANK"/>
    <property type="match status" value="3"/>
</dbReference>
<dbReference type="AlphaFoldDB" id="A0A139AGK9"/>
<evidence type="ECO:0000313" key="4">
    <source>
        <dbReference type="EMBL" id="KXS15951.1"/>
    </source>
</evidence>
<dbReference type="PANTHER" id="PTHR24173:SF74">
    <property type="entry name" value="ANKYRIN REPEAT DOMAIN-CONTAINING PROTEIN 16"/>
    <property type="match status" value="1"/>
</dbReference>
<dbReference type="STRING" id="1344416.A0A139AGK9"/>
<feature type="non-terminal residue" evidence="4">
    <location>
        <position position="1"/>
    </location>
</feature>
<dbReference type="PROSITE" id="PS50088">
    <property type="entry name" value="ANK_REPEAT"/>
    <property type="match status" value="3"/>
</dbReference>
<feature type="repeat" description="ANK" evidence="3">
    <location>
        <begin position="83"/>
        <end position="115"/>
    </location>
</feature>
<dbReference type="OMA" id="CRNGNEP"/>
<evidence type="ECO:0000256" key="2">
    <source>
        <dbReference type="ARBA" id="ARBA00023043"/>
    </source>
</evidence>
<gene>
    <name evidence="4" type="ORF">M427DRAFT_90542</name>
</gene>
<dbReference type="PROSITE" id="PS50297">
    <property type="entry name" value="ANK_REP_REGION"/>
    <property type="match status" value="1"/>
</dbReference>
<feature type="non-terminal residue" evidence="4">
    <location>
        <position position="121"/>
    </location>
</feature>
<evidence type="ECO:0000313" key="5">
    <source>
        <dbReference type="Proteomes" id="UP000070544"/>
    </source>
</evidence>
<dbReference type="PANTHER" id="PTHR24173">
    <property type="entry name" value="ANKYRIN REPEAT CONTAINING"/>
    <property type="match status" value="1"/>
</dbReference>
<proteinExistence type="predicted"/>
<keyword evidence="5" id="KW-1185">Reference proteome</keyword>